<dbReference type="EMBL" id="UYYA01000673">
    <property type="protein sequence ID" value="VDM54458.1"/>
    <property type="molecule type" value="Genomic_DNA"/>
</dbReference>
<reference evidence="1 2" key="2">
    <citation type="submission" date="2018-11" db="EMBL/GenBank/DDBJ databases">
        <authorList>
            <consortium name="Pathogen Informatics"/>
        </authorList>
    </citation>
    <scope>NUCLEOTIDE SEQUENCE [LARGE SCALE GENOMIC DNA]</scope>
    <source>
        <strain evidence="1 2">Costa Rica</strain>
    </source>
</reference>
<evidence type="ECO:0000313" key="3">
    <source>
        <dbReference type="WBParaSite" id="ACOC_0000287201-mRNA-1"/>
    </source>
</evidence>
<gene>
    <name evidence="1" type="ORF">ACOC_LOCUS2873</name>
</gene>
<proteinExistence type="predicted"/>
<accession>A0A0R3PFD2</accession>
<dbReference type="WBParaSite" id="ACOC_0000287201-mRNA-1">
    <property type="protein sequence ID" value="ACOC_0000287201-mRNA-1"/>
    <property type="gene ID" value="ACOC_0000287201"/>
</dbReference>
<dbReference type="Proteomes" id="UP000267027">
    <property type="component" value="Unassembled WGS sequence"/>
</dbReference>
<evidence type="ECO:0000313" key="2">
    <source>
        <dbReference type="Proteomes" id="UP000267027"/>
    </source>
</evidence>
<evidence type="ECO:0000313" key="1">
    <source>
        <dbReference type="EMBL" id="VDM54458.1"/>
    </source>
</evidence>
<organism evidence="3">
    <name type="scientific">Angiostrongylus costaricensis</name>
    <name type="common">Nematode worm</name>
    <dbReference type="NCBI Taxonomy" id="334426"/>
    <lineage>
        <taxon>Eukaryota</taxon>
        <taxon>Metazoa</taxon>
        <taxon>Ecdysozoa</taxon>
        <taxon>Nematoda</taxon>
        <taxon>Chromadorea</taxon>
        <taxon>Rhabditida</taxon>
        <taxon>Rhabditina</taxon>
        <taxon>Rhabditomorpha</taxon>
        <taxon>Strongyloidea</taxon>
        <taxon>Metastrongylidae</taxon>
        <taxon>Angiostrongylus</taxon>
    </lineage>
</organism>
<reference evidence="3" key="1">
    <citation type="submission" date="2017-02" db="UniProtKB">
        <authorList>
            <consortium name="WormBaseParasite"/>
        </authorList>
    </citation>
    <scope>IDENTIFICATION</scope>
</reference>
<keyword evidence="2" id="KW-1185">Reference proteome</keyword>
<sequence>MGVGLKFLGCLGNDERTFIETGNQHSTLVVGEAAGNANCGKMEVQPHVIVSSTETFLKRLSAIDQVQQPEKLKEL</sequence>
<dbReference type="AlphaFoldDB" id="A0A0R3PFD2"/>
<name>A0A0R3PFD2_ANGCS</name>
<protein>
    <submittedName>
        <fullName evidence="1 3">Uncharacterized protein</fullName>
    </submittedName>
</protein>